<dbReference type="EMBL" id="CP141614">
    <property type="protein sequence ID" value="WRP15862.1"/>
    <property type="molecule type" value="Genomic_DNA"/>
</dbReference>
<evidence type="ECO:0000313" key="3">
    <source>
        <dbReference type="Proteomes" id="UP001333102"/>
    </source>
</evidence>
<keyword evidence="3" id="KW-1185">Reference proteome</keyword>
<dbReference type="RefSeq" id="WP_324670270.1">
    <property type="nucleotide sequence ID" value="NZ_CP141614.1"/>
</dbReference>
<sequence length="140" mass="15349">MEQIRNTEPRLVVLEERSGLRKAAGPTPELRCVAWASGLPLEVARPLVVEALRTIHLSPEHLACSGVDGAPPLLVDEATGARIALALLAVQPLRKLERMQEVIGGVASMSPEESLYWFARVMQGPKTRTLRALRILLARE</sequence>
<accession>A0ABZ1BUR4</accession>
<reference evidence="3" key="1">
    <citation type="submission" date="2023-12" db="EMBL/GenBank/DDBJ databases">
        <title>Novel isolates from deep terrestrial aquifers shed light on the physiology and ecology of the class Limnochordia.</title>
        <authorList>
            <person name="Karnachuk O.V."/>
            <person name="Lukina A.P."/>
            <person name="Avakyan M.R."/>
            <person name="Kadnikov V."/>
            <person name="Begmatov S."/>
            <person name="Beletsky A.V."/>
            <person name="Mardanov A.V."/>
            <person name="Ravin N.V."/>
        </authorList>
    </citation>
    <scope>NUCLEOTIDE SEQUENCE [LARGE SCALE GENOMIC DNA]</scope>
    <source>
        <strain evidence="3">LN</strain>
    </source>
</reference>
<organism evidence="2 3">
    <name type="scientific">Geochorda subterranea</name>
    <dbReference type="NCBI Taxonomy" id="3109564"/>
    <lineage>
        <taxon>Bacteria</taxon>
        <taxon>Bacillati</taxon>
        <taxon>Bacillota</taxon>
        <taxon>Limnochordia</taxon>
        <taxon>Limnochordales</taxon>
        <taxon>Geochordaceae</taxon>
        <taxon>Geochorda</taxon>
    </lineage>
</organism>
<dbReference type="Proteomes" id="UP001333102">
    <property type="component" value="Chromosome"/>
</dbReference>
<feature type="domain" description="DUF7680" evidence="1">
    <location>
        <begin position="5"/>
        <end position="138"/>
    </location>
</feature>
<name>A0ABZ1BUR4_9FIRM</name>
<evidence type="ECO:0000259" key="1">
    <source>
        <dbReference type="Pfam" id="PF24728"/>
    </source>
</evidence>
<dbReference type="InterPro" id="IPR056097">
    <property type="entry name" value="DUF7680"/>
</dbReference>
<gene>
    <name evidence="2" type="ORF">VLY81_06845</name>
</gene>
<proteinExistence type="predicted"/>
<evidence type="ECO:0000313" key="2">
    <source>
        <dbReference type="EMBL" id="WRP15862.1"/>
    </source>
</evidence>
<protein>
    <recommendedName>
        <fullName evidence="1">DUF7680 domain-containing protein</fullName>
    </recommendedName>
</protein>
<dbReference type="Pfam" id="PF24728">
    <property type="entry name" value="DUF7680"/>
    <property type="match status" value="1"/>
</dbReference>